<accession>A0ABQ7TJZ6</accession>
<dbReference type="PANTHER" id="PTHR16207">
    <property type="entry name" value="SET DOMAIN-CONTAINING PROTEIN"/>
    <property type="match status" value="1"/>
</dbReference>
<evidence type="ECO:0000313" key="3">
    <source>
        <dbReference type="EMBL" id="KAH0630130.1"/>
    </source>
</evidence>
<dbReference type="InterPro" id="IPR046432">
    <property type="entry name" value="TASOR"/>
</dbReference>
<proteinExistence type="predicted"/>
<gene>
    <name evidence="3" type="ORF">JD844_012792</name>
</gene>
<comment type="caution">
    <text evidence="3">The sequence shown here is derived from an EMBL/GenBank/DDBJ whole genome shotgun (WGS) entry which is preliminary data.</text>
</comment>
<dbReference type="InterPro" id="IPR056243">
    <property type="entry name" value="TASOR_ab_dom"/>
</dbReference>
<reference evidence="3 4" key="1">
    <citation type="journal article" date="2022" name="Gigascience">
        <title>A chromosome-level genome assembly and annotation of the desert horned lizard, Phrynosoma platyrhinos, provides insight into chromosomal rearrangements among reptiles.</title>
        <authorList>
            <person name="Koochekian N."/>
            <person name="Ascanio A."/>
            <person name="Farleigh K."/>
            <person name="Card D.C."/>
            <person name="Schield D.R."/>
            <person name="Castoe T.A."/>
            <person name="Jezkova T."/>
        </authorList>
    </citation>
    <scope>NUCLEOTIDE SEQUENCE [LARGE SCALE GENOMIC DNA]</scope>
    <source>
        <strain evidence="3">NK-2021</strain>
    </source>
</reference>
<sequence length="906" mass="102488">MLACFLPWQRKWLIGRCLSVFSEFKSGMYCSLYEIVEKARSGSNLEGLLQKLETDKLVIVKPLADRGYLLLLSPYQMASPYAHKHEQKNENPSVSQETHVVMPELMRFVQSLHYAYIHSRKDPRSDFNTVVEKYIIDYLKRYSKYKEFFLYRYKDTLDEKKHLYPAPKNKSHLDSSLRAYIFGSEAYQIPISKAKKLMDGHRKPQQFSPVSDYEAPEEESDYTKRKTKKRNGSKSEEVPAKRKHSHPGDYDQESIKELINLIQRKKKNVEDSDTEDNRNENKLKQKLEGDRAPETLHSMIADLGGHDTDLRQQNVSESSVPDPSDFVMLISKILSNTDLPLAGLAKQSSPENYSYQTLEYTPIPVQIKEEPEFLDTAQVENIPLKDPHSLVKLETNMPCLPYSVDVPSSEADTTNHMRHLKDTSTGSVSSFDGCSSPCSSTPLEQSYHRQHSSSNSISTPGIHWKLIPITGGAGRMHEEQLRMHGDNQTGLKSPDELFTYSPPKDASEDDPRVIKKQRNFDYPSAYSAFSDSQKERVEDEVYIEQEEKCEVPCEIETADCVANSISGVIETAILEEYGVFTSKIQKILKQKNIMYVSGISRPILSVQEGVMGLSEYICLQASGIAVQEYVERLSEKLNDVILSSSRGIQSVRFTCSPKLEDDSATDTELNLPSEEFVPLSSDFDMGPLPEQQCSTVEGDSLINEQNHLAILDTGKEQSSVSADTEMNLEAEPNVSTADPLPQTDKVSKPVDNTNITTQTAVVGFISQLKPEVFDSIVKIMQDVQKNIVKFYIHEKQESTLCKEIKEYLTKLGNTECHPEQFLRRRADLDKLLIIIQNEDIASLIHKIPCLVTLKRLPCVSFAGVDSLDDVKNHTYNELFVSGGFIVSDESVLDPESITVGKIDRYI</sequence>
<evidence type="ECO:0000313" key="4">
    <source>
        <dbReference type="Proteomes" id="UP000826234"/>
    </source>
</evidence>
<protein>
    <recommendedName>
        <fullName evidence="2">TASOR alpha/beta domain-containing protein</fullName>
    </recommendedName>
</protein>
<organism evidence="3 4">
    <name type="scientific">Phrynosoma platyrhinos</name>
    <name type="common">Desert horned lizard</name>
    <dbReference type="NCBI Taxonomy" id="52577"/>
    <lineage>
        <taxon>Eukaryota</taxon>
        <taxon>Metazoa</taxon>
        <taxon>Chordata</taxon>
        <taxon>Craniata</taxon>
        <taxon>Vertebrata</taxon>
        <taxon>Euteleostomi</taxon>
        <taxon>Lepidosauria</taxon>
        <taxon>Squamata</taxon>
        <taxon>Bifurcata</taxon>
        <taxon>Unidentata</taxon>
        <taxon>Episquamata</taxon>
        <taxon>Toxicofera</taxon>
        <taxon>Iguania</taxon>
        <taxon>Phrynosomatidae</taxon>
        <taxon>Phrynosomatinae</taxon>
        <taxon>Phrynosoma</taxon>
    </lineage>
</organism>
<dbReference type="PANTHER" id="PTHR16207:SF1">
    <property type="entry name" value="PROTEIN TASOR"/>
    <property type="match status" value="1"/>
</dbReference>
<name>A0ABQ7TJZ6_PHRPL</name>
<dbReference type="EMBL" id="JAIPUX010000439">
    <property type="protein sequence ID" value="KAH0630130.1"/>
    <property type="molecule type" value="Genomic_DNA"/>
</dbReference>
<feature type="region of interest" description="Disordered" evidence="1">
    <location>
        <begin position="197"/>
        <end position="254"/>
    </location>
</feature>
<dbReference type="CDD" id="cd22569">
    <property type="entry name" value="TASOR_PBD"/>
    <property type="match status" value="1"/>
</dbReference>
<feature type="region of interest" description="Disordered" evidence="1">
    <location>
        <begin position="731"/>
        <end position="750"/>
    </location>
</feature>
<feature type="domain" description="TASOR alpha/beta" evidence="2">
    <location>
        <begin position="785"/>
        <end position="879"/>
    </location>
</feature>
<feature type="compositionally biased region" description="Basic and acidic residues" evidence="1">
    <location>
        <begin position="233"/>
        <end position="254"/>
    </location>
</feature>
<keyword evidence="4" id="KW-1185">Reference proteome</keyword>
<feature type="compositionally biased region" description="Basic and acidic residues" evidence="1">
    <location>
        <begin position="275"/>
        <end position="291"/>
    </location>
</feature>
<dbReference type="Proteomes" id="UP000826234">
    <property type="component" value="Unassembled WGS sequence"/>
</dbReference>
<dbReference type="Pfam" id="PF23314">
    <property type="entry name" value="TASOR_alpha-beta"/>
    <property type="match status" value="1"/>
</dbReference>
<feature type="region of interest" description="Disordered" evidence="1">
    <location>
        <begin position="266"/>
        <end position="291"/>
    </location>
</feature>
<evidence type="ECO:0000259" key="2">
    <source>
        <dbReference type="Pfam" id="PF23314"/>
    </source>
</evidence>
<evidence type="ECO:0000256" key="1">
    <source>
        <dbReference type="SAM" id="MobiDB-lite"/>
    </source>
</evidence>